<keyword evidence="2" id="KW-1133">Transmembrane helix</keyword>
<keyword evidence="4" id="KW-1185">Reference proteome</keyword>
<evidence type="ECO:0000256" key="1">
    <source>
        <dbReference type="SAM" id="MobiDB-lite"/>
    </source>
</evidence>
<dbReference type="EMBL" id="CP037968">
    <property type="protein sequence ID" value="QYZ80131.1"/>
    <property type="molecule type" value="Genomic_DNA"/>
</dbReference>
<sequence>MGRTFRGLAPLLLLALVGAVLAVPLLPMEVSGTVTLDGKPAPAGTVIAAAIGERTCGSFTLAEAGTFGGAGLFDTRLVVAGEEGDADKTIVFSVDGKKAEETAVYTPGAALALDLTVKSGSSSRPSGGGGGGHTPAPPVQPSAPVMEYTGHAFLDLETDGAARFRTVVSTAEKNASLVVDEGVRALDRFGRPLERVTVRGVAPDDLPAAADGAALFGRGLRCEPAGATFDPAVEVRITLTPAEWERLAAGEAFVVRWYDGQAGGWVALETTVHASTRTLTAKVSHFTLFAVFAEAAPTPTVTAAALDAAVTGAETLPPAPGAAVPAPEKEEPPGWLPGADAFALVTAVCIIFVALRRLLK</sequence>
<accession>A0A8G1EHE3</accession>
<name>A0A8G1EHE3_9EURY</name>
<dbReference type="Proteomes" id="UP000826709">
    <property type="component" value="Chromosome"/>
</dbReference>
<protein>
    <submittedName>
        <fullName evidence="3">Uncharacterized protein</fullName>
    </submittedName>
</protein>
<evidence type="ECO:0000256" key="2">
    <source>
        <dbReference type="SAM" id="Phobius"/>
    </source>
</evidence>
<keyword evidence="2" id="KW-0812">Transmembrane</keyword>
<dbReference type="OrthoDB" id="112408at2157"/>
<reference evidence="3" key="1">
    <citation type="journal article" date="2005" name="Int. J. Syst. Evol. Microbiol.">
        <title>Methanofollis formosanus sp. nov., isolated from a fish pond.</title>
        <authorList>
            <person name="Wu S.Y."/>
            <person name="Chen S.C."/>
            <person name="Lai M.C."/>
        </authorList>
    </citation>
    <scope>NUCLEOTIDE SEQUENCE</scope>
    <source>
        <strain evidence="3">ML15</strain>
    </source>
</reference>
<evidence type="ECO:0000313" key="4">
    <source>
        <dbReference type="Proteomes" id="UP000826709"/>
    </source>
</evidence>
<keyword evidence="2" id="KW-0472">Membrane</keyword>
<dbReference type="RefSeq" id="WP_220681442.1">
    <property type="nucleotide sequence ID" value="NZ_CP037968.1"/>
</dbReference>
<evidence type="ECO:0000313" key="3">
    <source>
        <dbReference type="EMBL" id="QYZ80131.1"/>
    </source>
</evidence>
<organism evidence="3 4">
    <name type="scientific">Methanofollis formosanus</name>
    <dbReference type="NCBI Taxonomy" id="299308"/>
    <lineage>
        <taxon>Archaea</taxon>
        <taxon>Methanobacteriati</taxon>
        <taxon>Methanobacteriota</taxon>
        <taxon>Stenosarchaea group</taxon>
        <taxon>Methanomicrobia</taxon>
        <taxon>Methanomicrobiales</taxon>
        <taxon>Methanomicrobiaceae</taxon>
        <taxon>Methanofollis</taxon>
    </lineage>
</organism>
<reference evidence="3" key="2">
    <citation type="submission" date="2019-03" db="EMBL/GenBank/DDBJ databases">
        <authorList>
            <person name="Chen S.-C."/>
            <person name="Wu S.-Y."/>
            <person name="Lai M.-C."/>
        </authorList>
    </citation>
    <scope>NUCLEOTIDE SEQUENCE</scope>
    <source>
        <strain evidence="3">ML15</strain>
    </source>
</reference>
<feature type="region of interest" description="Disordered" evidence="1">
    <location>
        <begin position="120"/>
        <end position="142"/>
    </location>
</feature>
<gene>
    <name evidence="3" type="ORF">E2N92_12185</name>
</gene>
<dbReference type="KEGG" id="mfk:E2N92_12185"/>
<feature type="transmembrane region" description="Helical" evidence="2">
    <location>
        <begin position="335"/>
        <end position="355"/>
    </location>
</feature>
<proteinExistence type="predicted"/>
<dbReference type="AlphaFoldDB" id="A0A8G1EHE3"/>